<keyword evidence="10" id="KW-0472">Membrane</keyword>
<reference evidence="13 14" key="1">
    <citation type="submission" date="2018-04" db="EMBL/GenBank/DDBJ databases">
        <title>The genome of golden apple snail Pomacea canaliculata provides insight into stress tolerance and invasive adaptation.</title>
        <authorList>
            <person name="Liu C."/>
            <person name="Liu B."/>
            <person name="Ren Y."/>
            <person name="Zhang Y."/>
            <person name="Wang H."/>
            <person name="Li S."/>
            <person name="Jiang F."/>
            <person name="Yin L."/>
            <person name="Zhang G."/>
            <person name="Qian W."/>
            <person name="Fan W."/>
        </authorList>
    </citation>
    <scope>NUCLEOTIDE SEQUENCE [LARGE SCALE GENOMIC DNA]</scope>
    <source>
        <strain evidence="13">SZHN2017</strain>
        <tissue evidence="13">Muscle</tissue>
    </source>
</reference>
<gene>
    <name evidence="13" type="ORF">C0Q70_00990</name>
</gene>
<dbReference type="FunFam" id="1.10.630.10:FF:000003">
    <property type="entry name" value="cytochrome P450 3A12-like isoform X2"/>
    <property type="match status" value="2"/>
</dbReference>
<keyword evidence="5 12" id="KW-0479">Metal-binding</keyword>
<sequence length="738" mass="83689">MENFINRCSEVLCENMQEVARCGGKINVKQYCGAFTMDVITGTAFGILINSQKDFQNEFVTNAKLVLEGGGAPQKIFRQLLTLSPFLNRWGRYLENTFAKFAKKENRSHFFLMAIKGIVADRKKETAPRKQADFLQLLVNAEASNDTVDTTAENGKSLTSDEIVSQMMIFFLAGYETTATTLQYMFYNLALYPDVQQKIVDEIQEQIGDAAPTNDNVSKLKYMEQTIKETLRLFPPVASVNRLASETVTIKGVTIPKGVGVLIPIYDVMRDPEYFPDPEVFRPERFSEEAKDEMNPASFLAFGFGPRLCIGKRLALLEVKIALVHVLRKVKFVKTQTYRKEMRSYNFWSSRGIPGPKPQPLFGNQWQMQKTMENFINRCSETLSENMQDIARCGGKINVKEYCGAFTMDVITGTAFGILINSQKDLQNKFVKNAKTVFERVGAPKGLFRQLLTLTPFLKRLDDFLQNPFFKNEDSQQFFFMAIRRIVAERKEETVPRKQTDFLQLLVNAEASEDFVDTAADNGKCLTHNEIIAQMMIFFLAGYETTATTLQYTIYNLALYPDVQQKIVDEIKEQIGDEAPTNDNVSKLKYMEQTIKETLRLFSPVAAVNRLASETVTIKGVTIPKGVGVVIPIYDVLRDTEYFPDPEVFRPERFSDEARDEMNPLSFLAFGFGPRLCIGKRLALLEVKIALVHVLRRIKFVKTQDLPQKLTYKASGSQLVPTNPLMIKAVLRGTETAP</sequence>
<keyword evidence="4 12" id="KW-0349">Heme</keyword>
<comment type="caution">
    <text evidence="13">The sequence shown here is derived from an EMBL/GenBank/DDBJ whole genome shotgun (WGS) entry which is preliminary data.</text>
</comment>
<dbReference type="OrthoDB" id="1470350at2759"/>
<dbReference type="PRINTS" id="PR00463">
    <property type="entry name" value="EP450I"/>
</dbReference>
<dbReference type="InterPro" id="IPR017972">
    <property type="entry name" value="Cyt_P450_CS"/>
</dbReference>
<keyword evidence="7" id="KW-0560">Oxidoreductase</keyword>
<evidence type="ECO:0000256" key="6">
    <source>
        <dbReference type="ARBA" id="ARBA00022824"/>
    </source>
</evidence>
<evidence type="ECO:0000256" key="3">
    <source>
        <dbReference type="ARBA" id="ARBA00010617"/>
    </source>
</evidence>
<dbReference type="GO" id="GO:0008395">
    <property type="term" value="F:steroid hydroxylase activity"/>
    <property type="evidence" value="ECO:0007669"/>
    <property type="project" value="TreeGrafter"/>
</dbReference>
<evidence type="ECO:0000256" key="10">
    <source>
        <dbReference type="ARBA" id="ARBA00023136"/>
    </source>
</evidence>
<evidence type="ECO:0000256" key="12">
    <source>
        <dbReference type="PIRSR" id="PIRSR602401-1"/>
    </source>
</evidence>
<dbReference type="AlphaFoldDB" id="A0A2T7PY75"/>
<name>A0A2T7PY75_POMCA</name>
<dbReference type="PRINTS" id="PR00385">
    <property type="entry name" value="P450"/>
</dbReference>
<dbReference type="PANTHER" id="PTHR24302">
    <property type="entry name" value="CYTOCHROME P450 FAMILY 3"/>
    <property type="match status" value="1"/>
</dbReference>
<organism evidence="13 14">
    <name type="scientific">Pomacea canaliculata</name>
    <name type="common">Golden apple snail</name>
    <dbReference type="NCBI Taxonomy" id="400727"/>
    <lineage>
        <taxon>Eukaryota</taxon>
        <taxon>Metazoa</taxon>
        <taxon>Spiralia</taxon>
        <taxon>Lophotrochozoa</taxon>
        <taxon>Mollusca</taxon>
        <taxon>Gastropoda</taxon>
        <taxon>Caenogastropoda</taxon>
        <taxon>Architaenioglossa</taxon>
        <taxon>Ampullarioidea</taxon>
        <taxon>Ampullariidae</taxon>
        <taxon>Pomacea</taxon>
    </lineage>
</organism>
<evidence type="ECO:0000313" key="13">
    <source>
        <dbReference type="EMBL" id="PVD38376.1"/>
    </source>
</evidence>
<dbReference type="GO" id="GO:0005506">
    <property type="term" value="F:iron ion binding"/>
    <property type="evidence" value="ECO:0007669"/>
    <property type="project" value="InterPro"/>
</dbReference>
<dbReference type="STRING" id="400727.A0A2T7PY75"/>
<keyword evidence="9" id="KW-0503">Monooxygenase</keyword>
<dbReference type="EMBL" id="PZQS01000001">
    <property type="protein sequence ID" value="PVD38376.1"/>
    <property type="molecule type" value="Genomic_DNA"/>
</dbReference>
<dbReference type="GO" id="GO:0005789">
    <property type="term" value="C:endoplasmic reticulum membrane"/>
    <property type="evidence" value="ECO:0007669"/>
    <property type="project" value="UniProtKB-SubCell"/>
</dbReference>
<evidence type="ECO:0000256" key="9">
    <source>
        <dbReference type="ARBA" id="ARBA00023033"/>
    </source>
</evidence>
<dbReference type="SUPFAM" id="SSF48264">
    <property type="entry name" value="Cytochrome P450"/>
    <property type="match status" value="2"/>
</dbReference>
<evidence type="ECO:0000256" key="11">
    <source>
        <dbReference type="ARBA" id="ARBA00043906"/>
    </source>
</evidence>
<keyword evidence="8 12" id="KW-0408">Iron</keyword>
<dbReference type="Proteomes" id="UP000245119">
    <property type="component" value="Linkage Group LG1"/>
</dbReference>
<dbReference type="Pfam" id="PF00067">
    <property type="entry name" value="p450"/>
    <property type="match status" value="2"/>
</dbReference>
<comment type="function">
    <text evidence="11">Cytochromes P450 are a group of heme-thiolate monooxygenases. They oxidize a variety of structurally unrelated compounds, including steroids, fatty acids, and xenobiotics.</text>
</comment>
<protein>
    <recommendedName>
        <fullName evidence="15">Cytochrome P450</fullName>
    </recommendedName>
</protein>
<dbReference type="Gene3D" id="1.10.630.10">
    <property type="entry name" value="Cytochrome P450"/>
    <property type="match status" value="2"/>
</dbReference>
<evidence type="ECO:0000256" key="4">
    <source>
        <dbReference type="ARBA" id="ARBA00022617"/>
    </source>
</evidence>
<evidence type="ECO:0000313" key="14">
    <source>
        <dbReference type="Proteomes" id="UP000245119"/>
    </source>
</evidence>
<dbReference type="GO" id="GO:0020037">
    <property type="term" value="F:heme binding"/>
    <property type="evidence" value="ECO:0007669"/>
    <property type="project" value="InterPro"/>
</dbReference>
<dbReference type="InterPro" id="IPR050705">
    <property type="entry name" value="Cytochrome_P450_3A"/>
</dbReference>
<dbReference type="PANTHER" id="PTHR24302:SF15">
    <property type="entry name" value="FATTY-ACID PEROXYGENASE"/>
    <property type="match status" value="1"/>
</dbReference>
<dbReference type="InterPro" id="IPR036396">
    <property type="entry name" value="Cyt_P450_sf"/>
</dbReference>
<evidence type="ECO:0000256" key="5">
    <source>
        <dbReference type="ARBA" id="ARBA00022723"/>
    </source>
</evidence>
<evidence type="ECO:0008006" key="15">
    <source>
        <dbReference type="Google" id="ProtNLM"/>
    </source>
</evidence>
<comment type="cofactor">
    <cofactor evidence="1 12">
        <name>heme</name>
        <dbReference type="ChEBI" id="CHEBI:30413"/>
    </cofactor>
</comment>
<dbReference type="InterPro" id="IPR001128">
    <property type="entry name" value="Cyt_P450"/>
</dbReference>
<dbReference type="GO" id="GO:0016705">
    <property type="term" value="F:oxidoreductase activity, acting on paired donors, with incorporation or reduction of molecular oxygen"/>
    <property type="evidence" value="ECO:0007669"/>
    <property type="project" value="InterPro"/>
</dbReference>
<evidence type="ECO:0000256" key="1">
    <source>
        <dbReference type="ARBA" id="ARBA00001971"/>
    </source>
</evidence>
<evidence type="ECO:0000256" key="7">
    <source>
        <dbReference type="ARBA" id="ARBA00023002"/>
    </source>
</evidence>
<evidence type="ECO:0000256" key="8">
    <source>
        <dbReference type="ARBA" id="ARBA00023004"/>
    </source>
</evidence>
<accession>A0A2T7PY75</accession>
<dbReference type="InterPro" id="IPR002401">
    <property type="entry name" value="Cyt_P450_E_grp-I"/>
</dbReference>
<keyword evidence="14" id="KW-1185">Reference proteome</keyword>
<comment type="similarity">
    <text evidence="3">Belongs to the cytochrome P450 family.</text>
</comment>
<proteinExistence type="inferred from homology"/>
<dbReference type="PROSITE" id="PS00086">
    <property type="entry name" value="CYTOCHROME_P450"/>
    <property type="match status" value="2"/>
</dbReference>
<evidence type="ECO:0000256" key="2">
    <source>
        <dbReference type="ARBA" id="ARBA00004586"/>
    </source>
</evidence>
<feature type="binding site" description="axial binding residue" evidence="12">
    <location>
        <position position="309"/>
    </location>
    <ligand>
        <name>heme</name>
        <dbReference type="ChEBI" id="CHEBI:30413"/>
    </ligand>
    <ligandPart>
        <name>Fe</name>
        <dbReference type="ChEBI" id="CHEBI:18248"/>
    </ligandPart>
</feature>
<keyword evidence="6" id="KW-0256">Endoplasmic reticulum</keyword>
<comment type="subcellular location">
    <subcellularLocation>
        <location evidence="2">Endoplasmic reticulum membrane</location>
    </subcellularLocation>
</comment>